<keyword evidence="3" id="KW-1185">Reference proteome</keyword>
<dbReference type="EMBL" id="QZWZ01000001">
    <property type="protein sequence ID" value="RJT42670.1"/>
    <property type="molecule type" value="Genomic_DNA"/>
</dbReference>
<proteinExistence type="predicted"/>
<name>A0A3A5L011_9HYPH</name>
<accession>A0A3A5L011</accession>
<dbReference type="Proteomes" id="UP000272706">
    <property type="component" value="Unassembled WGS sequence"/>
</dbReference>
<evidence type="ECO:0000256" key="1">
    <source>
        <dbReference type="SAM" id="MobiDB-lite"/>
    </source>
</evidence>
<sequence length="70" mass="8165">MTDEKTQKEKAARTLESDQHAKDRQYKKFRELARKIGAVDSEEPLNEALRKVAKTTPPKEDMQKRPDKKP</sequence>
<protein>
    <submittedName>
        <fullName evidence="2">Uncharacterized protein</fullName>
    </submittedName>
</protein>
<dbReference type="AlphaFoldDB" id="A0A3A5L011"/>
<feature type="region of interest" description="Disordered" evidence="1">
    <location>
        <begin position="1"/>
        <end position="24"/>
    </location>
</feature>
<evidence type="ECO:0000313" key="3">
    <source>
        <dbReference type="Proteomes" id="UP000272706"/>
    </source>
</evidence>
<organism evidence="2 3">
    <name type="scientific">Mesorhizobium waimense</name>
    <dbReference type="NCBI Taxonomy" id="1300307"/>
    <lineage>
        <taxon>Bacteria</taxon>
        <taxon>Pseudomonadati</taxon>
        <taxon>Pseudomonadota</taxon>
        <taxon>Alphaproteobacteria</taxon>
        <taxon>Hyphomicrobiales</taxon>
        <taxon>Phyllobacteriaceae</taxon>
        <taxon>Mesorhizobium</taxon>
    </lineage>
</organism>
<gene>
    <name evidence="2" type="ORF">D3227_02120</name>
</gene>
<comment type="caution">
    <text evidence="2">The sequence shown here is derived from an EMBL/GenBank/DDBJ whole genome shotgun (WGS) entry which is preliminary data.</text>
</comment>
<dbReference type="RefSeq" id="WP_120012012.1">
    <property type="nucleotide sequence ID" value="NZ_QZWZ01000001.1"/>
</dbReference>
<reference evidence="2 3" key="1">
    <citation type="submission" date="2018-09" db="EMBL/GenBank/DDBJ databases">
        <title>Mesorhizobium carmichaelinearum sp. nov. isolated from Carmichaelinea spp. root nodules in New Zealand.</title>
        <authorList>
            <person name="De Meyer S.E."/>
        </authorList>
    </citation>
    <scope>NUCLEOTIDE SEQUENCE [LARGE SCALE GENOMIC DNA]</scope>
    <source>
        <strain evidence="2 3">ICMP19557</strain>
    </source>
</reference>
<feature type="region of interest" description="Disordered" evidence="1">
    <location>
        <begin position="42"/>
        <end position="70"/>
    </location>
</feature>
<dbReference type="OrthoDB" id="8099892at2"/>
<feature type="compositionally biased region" description="Basic and acidic residues" evidence="1">
    <location>
        <begin position="57"/>
        <end position="70"/>
    </location>
</feature>
<evidence type="ECO:0000313" key="2">
    <source>
        <dbReference type="EMBL" id="RJT42670.1"/>
    </source>
</evidence>